<keyword evidence="1" id="KW-1133">Transmembrane helix</keyword>
<gene>
    <name evidence="2" type="ORF">GYMLUDRAFT_244062</name>
</gene>
<feature type="transmembrane region" description="Helical" evidence="1">
    <location>
        <begin position="249"/>
        <end position="272"/>
    </location>
</feature>
<keyword evidence="1" id="KW-0472">Membrane</keyword>
<keyword evidence="1" id="KW-0812">Transmembrane</keyword>
<evidence type="ECO:0000256" key="1">
    <source>
        <dbReference type="SAM" id="Phobius"/>
    </source>
</evidence>
<organism evidence="2 3">
    <name type="scientific">Collybiopsis luxurians FD-317 M1</name>
    <dbReference type="NCBI Taxonomy" id="944289"/>
    <lineage>
        <taxon>Eukaryota</taxon>
        <taxon>Fungi</taxon>
        <taxon>Dikarya</taxon>
        <taxon>Basidiomycota</taxon>
        <taxon>Agaricomycotina</taxon>
        <taxon>Agaricomycetes</taxon>
        <taxon>Agaricomycetidae</taxon>
        <taxon>Agaricales</taxon>
        <taxon>Marasmiineae</taxon>
        <taxon>Omphalotaceae</taxon>
        <taxon>Collybiopsis</taxon>
        <taxon>Collybiopsis luxurians</taxon>
    </lineage>
</organism>
<accession>A0A0D0CEF4</accession>
<evidence type="ECO:0000313" key="3">
    <source>
        <dbReference type="Proteomes" id="UP000053593"/>
    </source>
</evidence>
<dbReference type="EMBL" id="KN834773">
    <property type="protein sequence ID" value="KIK60909.1"/>
    <property type="molecule type" value="Genomic_DNA"/>
</dbReference>
<evidence type="ECO:0000313" key="2">
    <source>
        <dbReference type="EMBL" id="KIK60909.1"/>
    </source>
</evidence>
<reference evidence="2 3" key="1">
    <citation type="submission" date="2014-04" db="EMBL/GenBank/DDBJ databases">
        <title>Evolutionary Origins and Diversification of the Mycorrhizal Mutualists.</title>
        <authorList>
            <consortium name="DOE Joint Genome Institute"/>
            <consortium name="Mycorrhizal Genomics Consortium"/>
            <person name="Kohler A."/>
            <person name="Kuo A."/>
            <person name="Nagy L.G."/>
            <person name="Floudas D."/>
            <person name="Copeland A."/>
            <person name="Barry K.W."/>
            <person name="Cichocki N."/>
            <person name="Veneault-Fourrey C."/>
            <person name="LaButti K."/>
            <person name="Lindquist E.A."/>
            <person name="Lipzen A."/>
            <person name="Lundell T."/>
            <person name="Morin E."/>
            <person name="Murat C."/>
            <person name="Riley R."/>
            <person name="Ohm R."/>
            <person name="Sun H."/>
            <person name="Tunlid A."/>
            <person name="Henrissat B."/>
            <person name="Grigoriev I.V."/>
            <person name="Hibbett D.S."/>
            <person name="Martin F."/>
        </authorList>
    </citation>
    <scope>NUCLEOTIDE SEQUENCE [LARGE SCALE GENOMIC DNA]</scope>
    <source>
        <strain evidence="2 3">FD-317 M1</strain>
    </source>
</reference>
<name>A0A0D0CEF4_9AGAR</name>
<dbReference type="HOGENOM" id="CLU_909292_0_0_1"/>
<protein>
    <submittedName>
        <fullName evidence="2">Uncharacterized protein</fullName>
    </submittedName>
</protein>
<keyword evidence="3" id="KW-1185">Reference proteome</keyword>
<dbReference type="AlphaFoldDB" id="A0A0D0CEF4"/>
<dbReference type="Proteomes" id="UP000053593">
    <property type="component" value="Unassembled WGS sequence"/>
</dbReference>
<proteinExistence type="predicted"/>
<dbReference type="OrthoDB" id="2796521at2759"/>
<sequence>MPVALGLPTPKELAVATQAARESTWGMKYPPKRLAPLPGWIRVKFYSHIYKIRHEMLPDMEGEVMLHPNGGLDTRRVCRLWNLEQCAPVDPERWIPVERADPNWLSPLAIRVLSERNNCLLFIEPTPLSPSTAHKRAFREAAIHLQTSLYLFSSLSVSITSTTVSSCYDCTKRGSSVVLHGWDWLDKRTKFPELFRNIFFLVLWPLSWMIAKTQESAMGKYMESTSKSCRKRYRRTMQSYHVLWMKEQMHWFVLMLCMGIMAAGLFWLLGALDDARYQAMALLRQPSVLARAEASGGIVGGGSMGF</sequence>